<name>A0A851GKI0_9BACT</name>
<sequence length="162" mass="18366">MKTLPNIALMLFSSFYVYSNDEGLTALKTHAAVKKITAENIKNGISTAVWNAEKSAVVACFRGREATLCLVAYKNGDSYSISDVSKVESYNFGKLGFRRSHYSRFLTEPIKWKEDEAGFTYQGFGAAAKYEIYFRTRAWTKGQRYTVGEPLVLTASWKPLWR</sequence>
<keyword evidence="2" id="KW-1185">Reference proteome</keyword>
<evidence type="ECO:0000313" key="2">
    <source>
        <dbReference type="Proteomes" id="UP000557872"/>
    </source>
</evidence>
<dbReference type="RefSeq" id="WP_178934974.1">
    <property type="nucleotide sequence ID" value="NZ_JACBAZ010000019.1"/>
</dbReference>
<reference evidence="1 2" key="1">
    <citation type="submission" date="2020-07" db="EMBL/GenBank/DDBJ databases">
        <title>Roseicoccus Jingziensis gen. nov., sp. nov., isolated from coastal seawater.</title>
        <authorList>
            <person name="Feng X."/>
        </authorList>
    </citation>
    <scope>NUCLEOTIDE SEQUENCE [LARGE SCALE GENOMIC DNA]</scope>
    <source>
        <strain evidence="1 2">N1E253</strain>
    </source>
</reference>
<dbReference type="Proteomes" id="UP000557872">
    <property type="component" value="Unassembled WGS sequence"/>
</dbReference>
<organism evidence="1 2">
    <name type="scientific">Oceaniferula marina</name>
    <dbReference type="NCBI Taxonomy" id="2748318"/>
    <lineage>
        <taxon>Bacteria</taxon>
        <taxon>Pseudomonadati</taxon>
        <taxon>Verrucomicrobiota</taxon>
        <taxon>Verrucomicrobiia</taxon>
        <taxon>Verrucomicrobiales</taxon>
        <taxon>Verrucomicrobiaceae</taxon>
        <taxon>Oceaniferula</taxon>
    </lineage>
</organism>
<protein>
    <submittedName>
        <fullName evidence="1">Uncharacterized protein</fullName>
    </submittedName>
</protein>
<gene>
    <name evidence="1" type="ORF">HW115_18675</name>
</gene>
<evidence type="ECO:0000313" key="1">
    <source>
        <dbReference type="EMBL" id="NWK57649.1"/>
    </source>
</evidence>
<dbReference type="EMBL" id="JACBAZ010000019">
    <property type="protein sequence ID" value="NWK57649.1"/>
    <property type="molecule type" value="Genomic_DNA"/>
</dbReference>
<comment type="caution">
    <text evidence="1">The sequence shown here is derived from an EMBL/GenBank/DDBJ whole genome shotgun (WGS) entry which is preliminary data.</text>
</comment>
<proteinExistence type="predicted"/>
<dbReference type="AlphaFoldDB" id="A0A851GKI0"/>
<accession>A0A851GKI0</accession>